<comment type="caution">
    <text evidence="2">The sequence shown here is derived from an EMBL/GenBank/DDBJ whole genome shotgun (WGS) entry which is preliminary data.</text>
</comment>
<organism evidence="2 3">
    <name type="scientific">Nocardioides marinus</name>
    <dbReference type="NCBI Taxonomy" id="374514"/>
    <lineage>
        <taxon>Bacteria</taxon>
        <taxon>Bacillati</taxon>
        <taxon>Actinomycetota</taxon>
        <taxon>Actinomycetes</taxon>
        <taxon>Propionibacteriales</taxon>
        <taxon>Nocardioidaceae</taxon>
        <taxon>Nocardioides</taxon>
    </lineage>
</organism>
<dbReference type="RefSeq" id="WP_179530215.1">
    <property type="nucleotide sequence ID" value="NZ_BAAAPP010000012.1"/>
</dbReference>
<sequence>MNVLDHDSRLVLAHRAATRPDFWGPTEDASGADASGAVEVVVDPAALVRAVRVCDPGLLRTPEALQARVLEAHRAADTARAVAVQLAHSVEEPPATPEALVASLQPRVRRPSDAVRHARMVADSGGTPPTHAPPPRGVQGLSQNGMVTVGTDADGRPATVLADPAWLSAATAGGLQQALLQAFQRAFTHYADTLTTATGGTS</sequence>
<gene>
    <name evidence="2" type="ORF">BKA05_000716</name>
</gene>
<keyword evidence="2" id="KW-0238">DNA-binding</keyword>
<protein>
    <submittedName>
        <fullName evidence="2">DNA-binding protein YbaB</fullName>
    </submittedName>
</protein>
<name>A0A7Y9YBK5_9ACTN</name>
<proteinExistence type="predicted"/>
<keyword evidence="3" id="KW-1185">Reference proteome</keyword>
<dbReference type="GO" id="GO:0003677">
    <property type="term" value="F:DNA binding"/>
    <property type="evidence" value="ECO:0007669"/>
    <property type="project" value="UniProtKB-KW"/>
</dbReference>
<dbReference type="EMBL" id="JACBZI010000001">
    <property type="protein sequence ID" value="NYI09201.1"/>
    <property type="molecule type" value="Genomic_DNA"/>
</dbReference>
<feature type="region of interest" description="Disordered" evidence="1">
    <location>
        <begin position="122"/>
        <end position="143"/>
    </location>
</feature>
<evidence type="ECO:0000313" key="3">
    <source>
        <dbReference type="Proteomes" id="UP000537326"/>
    </source>
</evidence>
<dbReference type="AlphaFoldDB" id="A0A7Y9YBK5"/>
<dbReference type="Proteomes" id="UP000537326">
    <property type="component" value="Unassembled WGS sequence"/>
</dbReference>
<evidence type="ECO:0000313" key="2">
    <source>
        <dbReference type="EMBL" id="NYI09201.1"/>
    </source>
</evidence>
<evidence type="ECO:0000256" key="1">
    <source>
        <dbReference type="SAM" id="MobiDB-lite"/>
    </source>
</evidence>
<accession>A0A7Y9YBK5</accession>
<reference evidence="2 3" key="1">
    <citation type="submission" date="2020-07" db="EMBL/GenBank/DDBJ databases">
        <title>Sequencing the genomes of 1000 actinobacteria strains.</title>
        <authorList>
            <person name="Klenk H.-P."/>
        </authorList>
    </citation>
    <scope>NUCLEOTIDE SEQUENCE [LARGE SCALE GENOMIC DNA]</scope>
    <source>
        <strain evidence="2 3">DSM 18248</strain>
    </source>
</reference>